<dbReference type="OrthoDB" id="687730at2759"/>
<organism evidence="10 11">
    <name type="scientific">Piloderma croceum (strain F 1598)</name>
    <dbReference type="NCBI Taxonomy" id="765440"/>
    <lineage>
        <taxon>Eukaryota</taxon>
        <taxon>Fungi</taxon>
        <taxon>Dikarya</taxon>
        <taxon>Basidiomycota</taxon>
        <taxon>Agaricomycotina</taxon>
        <taxon>Agaricomycetes</taxon>
        <taxon>Agaricomycetidae</taxon>
        <taxon>Atheliales</taxon>
        <taxon>Atheliaceae</taxon>
        <taxon>Piloderma</taxon>
    </lineage>
</organism>
<evidence type="ECO:0000256" key="2">
    <source>
        <dbReference type="ARBA" id="ARBA00022723"/>
    </source>
</evidence>
<evidence type="ECO:0000256" key="6">
    <source>
        <dbReference type="PROSITE-ProRule" id="PRU00175"/>
    </source>
</evidence>
<dbReference type="SUPFAM" id="SSF57850">
    <property type="entry name" value="RING/U-box"/>
    <property type="match status" value="1"/>
</dbReference>
<feature type="compositionally biased region" description="Low complexity" evidence="7">
    <location>
        <begin position="21"/>
        <end position="30"/>
    </location>
</feature>
<evidence type="ECO:0000256" key="3">
    <source>
        <dbReference type="ARBA" id="ARBA00022771"/>
    </source>
</evidence>
<dbReference type="InterPro" id="IPR008984">
    <property type="entry name" value="SMAD_FHA_dom_sf"/>
</dbReference>
<dbReference type="InterPro" id="IPR000253">
    <property type="entry name" value="FHA_dom"/>
</dbReference>
<dbReference type="SMART" id="SM00184">
    <property type="entry name" value="RING"/>
    <property type="match status" value="1"/>
</dbReference>
<keyword evidence="3 6" id="KW-0863">Zinc-finger</keyword>
<feature type="compositionally biased region" description="Basic and acidic residues" evidence="7">
    <location>
        <begin position="451"/>
        <end position="475"/>
    </location>
</feature>
<evidence type="ECO:0000256" key="1">
    <source>
        <dbReference type="ARBA" id="ARBA00022679"/>
    </source>
</evidence>
<dbReference type="EMBL" id="KN833005">
    <property type="protein sequence ID" value="KIM80191.1"/>
    <property type="molecule type" value="Genomic_DNA"/>
</dbReference>
<keyword evidence="1" id="KW-0808">Transferase</keyword>
<dbReference type="InParanoid" id="A0A0C3FL02"/>
<dbReference type="FunFam" id="2.60.200.20:FF:000044">
    <property type="entry name" value="Chromosome 8, whole genome shotgun sequence"/>
    <property type="match status" value="1"/>
</dbReference>
<dbReference type="GO" id="GO:0006511">
    <property type="term" value="P:ubiquitin-dependent protein catabolic process"/>
    <property type="evidence" value="ECO:0007669"/>
    <property type="project" value="TreeGrafter"/>
</dbReference>
<dbReference type="PANTHER" id="PTHR15067:SF7">
    <property type="entry name" value="E3 UBIQUITIN-PROTEIN LIGASE DMA1-RELATED"/>
    <property type="match status" value="1"/>
</dbReference>
<evidence type="ECO:0008006" key="12">
    <source>
        <dbReference type="Google" id="ProtNLM"/>
    </source>
</evidence>
<dbReference type="GO" id="GO:0005829">
    <property type="term" value="C:cytosol"/>
    <property type="evidence" value="ECO:0007669"/>
    <property type="project" value="TreeGrafter"/>
</dbReference>
<reference evidence="11" key="2">
    <citation type="submission" date="2015-01" db="EMBL/GenBank/DDBJ databases">
        <title>Evolutionary Origins and Diversification of the Mycorrhizal Mutualists.</title>
        <authorList>
            <consortium name="DOE Joint Genome Institute"/>
            <consortium name="Mycorrhizal Genomics Consortium"/>
            <person name="Kohler A."/>
            <person name="Kuo A."/>
            <person name="Nagy L.G."/>
            <person name="Floudas D."/>
            <person name="Copeland A."/>
            <person name="Barry K.W."/>
            <person name="Cichocki N."/>
            <person name="Veneault-Fourrey C."/>
            <person name="LaButti K."/>
            <person name="Lindquist E.A."/>
            <person name="Lipzen A."/>
            <person name="Lundell T."/>
            <person name="Morin E."/>
            <person name="Murat C."/>
            <person name="Riley R."/>
            <person name="Ohm R."/>
            <person name="Sun H."/>
            <person name="Tunlid A."/>
            <person name="Henrissat B."/>
            <person name="Grigoriev I.V."/>
            <person name="Hibbett D.S."/>
            <person name="Martin F."/>
        </authorList>
    </citation>
    <scope>NUCLEOTIDE SEQUENCE [LARGE SCALE GENOMIC DNA]</scope>
    <source>
        <strain evidence="11">F 1598</strain>
    </source>
</reference>
<dbReference type="GO" id="GO:0061630">
    <property type="term" value="F:ubiquitin protein ligase activity"/>
    <property type="evidence" value="ECO:0007669"/>
    <property type="project" value="TreeGrafter"/>
</dbReference>
<feature type="region of interest" description="Disordered" evidence="7">
    <location>
        <begin position="371"/>
        <end position="421"/>
    </location>
</feature>
<evidence type="ECO:0000259" key="8">
    <source>
        <dbReference type="PROSITE" id="PS50006"/>
    </source>
</evidence>
<dbReference type="PANTHER" id="PTHR15067">
    <property type="entry name" value="E3 UBIQUITIN-PROTEIN LIGASE RNF8"/>
    <property type="match status" value="1"/>
</dbReference>
<dbReference type="GO" id="GO:0008270">
    <property type="term" value="F:zinc ion binding"/>
    <property type="evidence" value="ECO:0007669"/>
    <property type="project" value="UniProtKB-KW"/>
</dbReference>
<dbReference type="PROSITE" id="PS50089">
    <property type="entry name" value="ZF_RING_2"/>
    <property type="match status" value="1"/>
</dbReference>
<dbReference type="Pfam" id="PF17123">
    <property type="entry name" value="zf-RING_11"/>
    <property type="match status" value="1"/>
</dbReference>
<feature type="compositionally biased region" description="Low complexity" evidence="7">
    <location>
        <begin position="67"/>
        <end position="83"/>
    </location>
</feature>
<feature type="compositionally biased region" description="Pro residues" evidence="7">
    <location>
        <begin position="41"/>
        <end position="53"/>
    </location>
</feature>
<keyword evidence="5" id="KW-0862">Zinc</keyword>
<feature type="compositionally biased region" description="Low complexity" evidence="7">
    <location>
        <begin position="99"/>
        <end position="108"/>
    </location>
</feature>
<dbReference type="STRING" id="765440.A0A0C3FL02"/>
<dbReference type="HOGENOM" id="CLU_026302_1_1_1"/>
<keyword evidence="11" id="KW-1185">Reference proteome</keyword>
<evidence type="ECO:0000313" key="10">
    <source>
        <dbReference type="EMBL" id="KIM80191.1"/>
    </source>
</evidence>
<dbReference type="Gene3D" id="2.60.200.20">
    <property type="match status" value="1"/>
</dbReference>
<dbReference type="Gene3D" id="3.30.40.10">
    <property type="entry name" value="Zinc/RING finger domain, C3HC4 (zinc finger)"/>
    <property type="match status" value="1"/>
</dbReference>
<dbReference type="GO" id="GO:0000151">
    <property type="term" value="C:ubiquitin ligase complex"/>
    <property type="evidence" value="ECO:0007669"/>
    <property type="project" value="TreeGrafter"/>
</dbReference>
<reference evidence="10 11" key="1">
    <citation type="submission" date="2014-04" db="EMBL/GenBank/DDBJ databases">
        <authorList>
            <consortium name="DOE Joint Genome Institute"/>
            <person name="Kuo A."/>
            <person name="Tarkka M."/>
            <person name="Buscot F."/>
            <person name="Kohler A."/>
            <person name="Nagy L.G."/>
            <person name="Floudas D."/>
            <person name="Copeland A."/>
            <person name="Barry K.W."/>
            <person name="Cichocki N."/>
            <person name="Veneault-Fourrey C."/>
            <person name="LaButti K."/>
            <person name="Lindquist E.A."/>
            <person name="Lipzen A."/>
            <person name="Lundell T."/>
            <person name="Morin E."/>
            <person name="Murat C."/>
            <person name="Sun H."/>
            <person name="Tunlid A."/>
            <person name="Henrissat B."/>
            <person name="Grigoriev I.V."/>
            <person name="Hibbett D.S."/>
            <person name="Martin F."/>
            <person name="Nordberg H.P."/>
            <person name="Cantor M.N."/>
            <person name="Hua S.X."/>
        </authorList>
    </citation>
    <scope>NUCLEOTIDE SEQUENCE [LARGE SCALE GENOMIC DNA]</scope>
    <source>
        <strain evidence="10 11">F 1598</strain>
    </source>
</reference>
<name>A0A0C3FL02_PILCF</name>
<evidence type="ECO:0000256" key="4">
    <source>
        <dbReference type="ARBA" id="ARBA00022786"/>
    </source>
</evidence>
<dbReference type="SUPFAM" id="SSF49879">
    <property type="entry name" value="SMAD/FHA domain"/>
    <property type="match status" value="1"/>
</dbReference>
<feature type="domain" description="RING-type" evidence="9">
    <location>
        <begin position="294"/>
        <end position="338"/>
    </location>
</feature>
<evidence type="ECO:0000256" key="7">
    <source>
        <dbReference type="SAM" id="MobiDB-lite"/>
    </source>
</evidence>
<accession>A0A0C3FL02</accession>
<dbReference type="InterPro" id="IPR001841">
    <property type="entry name" value="Znf_RING"/>
</dbReference>
<feature type="compositionally biased region" description="Basic and acidic residues" evidence="7">
    <location>
        <begin position="397"/>
        <end position="408"/>
    </location>
</feature>
<sequence length="555" mass="58428">MSTVRSPSATGHRRRPGTGGNSNNNSAAATQLAVSQDRSLPPTPSDAPAPAPTPTLGLSMLRRRRSGNTGAAAANANANASSNPVPPSAPTPLNRAPTNSVLSNGSSGVSHRIRLVPHLDSRRTLRFDPICRNLKEGDTALRIGRFTDRSGMGLAAANALSSNKLAFKSKVVSRAHAEIWVEAGGKFFIKDTKSSSGTFLNHVRLSPANSESKPHQIKDGDILQLGVDYQGGTEDMYKSVKIRLEVGREWQAAANAFNTNALSQLKSLAVSPTKDTITPPILKKPSQKTNIPDCCICLFAVTIRQALFIAPCSHAFHYKCIRPLLETHHAAFSCPLCRTFADLEEDVEVEVEAEAEEEADAAADADHDLAGEAEESASCEGDPGPAGVNLLPSISARTRDRSRDREGGAETEVEADGNGGFAARLGMQRSQTRVHQGSSQMHPVIDLTEPSQREGGDTEMMDAVHDPTDRQRVSFEDVDVDAVDGARSTSLSPDFAHGGTGQAIGMSRAGASGMAVGDTSEGEGSGGSAEGVPMDAEIGDEGGNGDLAVGAKRKR</sequence>
<keyword evidence="4" id="KW-0833">Ubl conjugation pathway</keyword>
<feature type="region of interest" description="Disordered" evidence="7">
    <location>
        <begin position="1"/>
        <end position="108"/>
    </location>
</feature>
<dbReference type="Proteomes" id="UP000054166">
    <property type="component" value="Unassembled WGS sequence"/>
</dbReference>
<dbReference type="GO" id="GO:0032153">
    <property type="term" value="C:cell division site"/>
    <property type="evidence" value="ECO:0007669"/>
    <property type="project" value="TreeGrafter"/>
</dbReference>
<dbReference type="PROSITE" id="PS50006">
    <property type="entry name" value="FHA_DOMAIN"/>
    <property type="match status" value="1"/>
</dbReference>
<evidence type="ECO:0000313" key="11">
    <source>
        <dbReference type="Proteomes" id="UP000054166"/>
    </source>
</evidence>
<gene>
    <name evidence="10" type="ORF">PILCRDRAFT_822711</name>
</gene>
<keyword evidence="2" id="KW-0479">Metal-binding</keyword>
<feature type="region of interest" description="Disordered" evidence="7">
    <location>
        <begin position="448"/>
        <end position="555"/>
    </location>
</feature>
<evidence type="ECO:0000259" key="9">
    <source>
        <dbReference type="PROSITE" id="PS50089"/>
    </source>
</evidence>
<proteinExistence type="predicted"/>
<dbReference type="SMART" id="SM00240">
    <property type="entry name" value="FHA"/>
    <property type="match status" value="1"/>
</dbReference>
<dbReference type="AlphaFoldDB" id="A0A0C3FL02"/>
<dbReference type="InterPro" id="IPR013083">
    <property type="entry name" value="Znf_RING/FYVE/PHD"/>
</dbReference>
<feature type="domain" description="FHA" evidence="8">
    <location>
        <begin position="141"/>
        <end position="205"/>
    </location>
</feature>
<evidence type="ECO:0000256" key="5">
    <source>
        <dbReference type="ARBA" id="ARBA00022833"/>
    </source>
</evidence>
<protein>
    <recommendedName>
        <fullName evidence="12">SMAD/FHA domain-containing protein</fullName>
    </recommendedName>
</protein>
<dbReference type="Pfam" id="PF00498">
    <property type="entry name" value="FHA"/>
    <property type="match status" value="1"/>
</dbReference>
<dbReference type="GO" id="GO:0016567">
    <property type="term" value="P:protein ubiquitination"/>
    <property type="evidence" value="ECO:0007669"/>
    <property type="project" value="TreeGrafter"/>
</dbReference>